<dbReference type="Proteomes" id="UP000515126">
    <property type="component" value="Chromosome 7"/>
</dbReference>
<dbReference type="InterPro" id="IPR004072">
    <property type="entry name" value="Vmron_rcpt_1"/>
</dbReference>
<evidence type="ECO:0000256" key="9">
    <source>
        <dbReference type="ARBA" id="ARBA00023136"/>
    </source>
</evidence>
<keyword evidence="9 13" id="KW-0472">Membrane</keyword>
<comment type="subcellular location">
    <subcellularLocation>
        <location evidence="2 13">Cell membrane</location>
        <topology evidence="2 13">Multi-pass membrane protein</topology>
    </subcellularLocation>
</comment>
<keyword evidence="15" id="KW-1185">Reference proteome</keyword>
<evidence type="ECO:0000256" key="10">
    <source>
        <dbReference type="ARBA" id="ARBA00023170"/>
    </source>
</evidence>
<dbReference type="Gene3D" id="1.20.1070.10">
    <property type="entry name" value="Rhodopsin 7-helix transmembrane proteins"/>
    <property type="match status" value="1"/>
</dbReference>
<dbReference type="GeneID" id="110299166"/>
<comment type="function">
    <text evidence="1">Putative pheromone receptor.</text>
</comment>
<evidence type="ECO:0000259" key="14">
    <source>
        <dbReference type="PROSITE" id="PS50262"/>
    </source>
</evidence>
<dbReference type="SUPFAM" id="SSF81321">
    <property type="entry name" value="Family A G protein-coupled receptor-like"/>
    <property type="match status" value="1"/>
</dbReference>
<feature type="transmembrane region" description="Helical" evidence="13">
    <location>
        <begin position="194"/>
        <end position="214"/>
    </location>
</feature>
<evidence type="ECO:0000256" key="8">
    <source>
        <dbReference type="ARBA" id="ARBA00023040"/>
    </source>
</evidence>
<evidence type="ECO:0000256" key="1">
    <source>
        <dbReference type="ARBA" id="ARBA00003878"/>
    </source>
</evidence>
<evidence type="ECO:0000256" key="12">
    <source>
        <dbReference type="ARBA" id="ARBA00023224"/>
    </source>
</evidence>
<evidence type="ECO:0000313" key="16">
    <source>
        <dbReference type="RefSeq" id="XP_021024451.1"/>
    </source>
</evidence>
<reference evidence="16" key="1">
    <citation type="submission" date="2025-08" db="UniProtKB">
        <authorList>
            <consortium name="RefSeq"/>
        </authorList>
    </citation>
    <scope>IDENTIFICATION</scope>
</reference>
<dbReference type="GO" id="GO:0019236">
    <property type="term" value="P:response to pheromone"/>
    <property type="evidence" value="ECO:0007669"/>
    <property type="project" value="UniProtKB-KW"/>
</dbReference>
<dbReference type="GO" id="GO:0016503">
    <property type="term" value="F:pheromone receptor activity"/>
    <property type="evidence" value="ECO:0007669"/>
    <property type="project" value="InterPro"/>
</dbReference>
<keyword evidence="11" id="KW-0325">Glycoprotein</keyword>
<dbReference type="PANTHER" id="PTHR24062">
    <property type="entry name" value="VOMERONASAL TYPE-1 RECEPTOR"/>
    <property type="match status" value="1"/>
</dbReference>
<keyword evidence="8 13" id="KW-0297">G-protein coupled receptor</keyword>
<evidence type="ECO:0000256" key="5">
    <source>
        <dbReference type="ARBA" id="ARBA00022507"/>
    </source>
</evidence>
<dbReference type="FunFam" id="1.20.1070.10:FF:000033">
    <property type="entry name" value="Vomeronasal type-1 receptor"/>
    <property type="match status" value="1"/>
</dbReference>
<dbReference type="PRINTS" id="PR01534">
    <property type="entry name" value="VOMERONASL1R"/>
</dbReference>
<feature type="transmembrane region" description="Helical" evidence="13">
    <location>
        <begin position="132"/>
        <end position="156"/>
    </location>
</feature>
<dbReference type="RefSeq" id="XP_021024451.1">
    <property type="nucleotide sequence ID" value="XM_021168792.1"/>
</dbReference>
<dbReference type="PROSITE" id="PS50262">
    <property type="entry name" value="G_PROTEIN_RECEP_F1_2"/>
    <property type="match status" value="1"/>
</dbReference>
<dbReference type="KEGG" id="mcal:110299166"/>
<comment type="similarity">
    <text evidence="3 13">Belongs to the G-protein coupled receptor 1 family.</text>
</comment>
<dbReference type="Pfam" id="PF03402">
    <property type="entry name" value="V1R"/>
    <property type="match status" value="1"/>
</dbReference>
<dbReference type="GO" id="GO:0005886">
    <property type="term" value="C:plasma membrane"/>
    <property type="evidence" value="ECO:0007669"/>
    <property type="project" value="UniProtKB-SubCell"/>
</dbReference>
<dbReference type="GO" id="GO:0007606">
    <property type="term" value="P:sensory perception of chemical stimulus"/>
    <property type="evidence" value="ECO:0007669"/>
    <property type="project" value="UniProtKB-ARBA"/>
</dbReference>
<evidence type="ECO:0000256" key="3">
    <source>
        <dbReference type="ARBA" id="ARBA00010663"/>
    </source>
</evidence>
<keyword evidence="10 13" id="KW-0675">Receptor</keyword>
<keyword evidence="5 13" id="KW-0589">Pheromone response</keyword>
<feature type="transmembrane region" description="Helical" evidence="13">
    <location>
        <begin position="235"/>
        <end position="257"/>
    </location>
</feature>
<name>A0A6P5Q401_MUSCR</name>
<keyword evidence="7 13" id="KW-1133">Transmembrane helix</keyword>
<feature type="transmembrane region" description="Helical" evidence="13">
    <location>
        <begin position="277"/>
        <end position="296"/>
    </location>
</feature>
<evidence type="ECO:0000256" key="2">
    <source>
        <dbReference type="ARBA" id="ARBA00004651"/>
    </source>
</evidence>
<sequence>MPNHKMDLGNLAIKIIFLLQTTVGILGNFYLLIQHLVYYAEYTLKHTDLILMHLWGANALIVLSTGVLYTMAAFGLKQFLNDFGCRLSLYIQRLGRSVSIGTTCFLSVFQAITISHRESCCKDQKAKVAKYIGFSIFLLWVLSMFIHLIFFLEIFLKRNSKNMTRKLDFEYCSYVNHFEINHLVYAALVMFPEIFFSAVIAWCSGSMTVILYRHKKRVQHIYSSHVSRRNSSESRAIQTILSLVFFFLAFYTLSSILRGYIALLHNPSWGVVMVNRLTSLCFPSFGPIIFINNYSVMPRLSLVWIRNTNP</sequence>
<keyword evidence="12 13" id="KW-0807">Transducer</keyword>
<dbReference type="InterPro" id="IPR017452">
    <property type="entry name" value="GPCR_Rhodpsn_7TM"/>
</dbReference>
<evidence type="ECO:0000313" key="15">
    <source>
        <dbReference type="Proteomes" id="UP000515126"/>
    </source>
</evidence>
<keyword evidence="4 13" id="KW-1003">Cell membrane</keyword>
<proteinExistence type="inferred from homology"/>
<protein>
    <recommendedName>
        <fullName evidence="13">Vomeronasal type-1 receptor</fullName>
    </recommendedName>
</protein>
<feature type="transmembrane region" description="Helical" evidence="13">
    <location>
        <begin position="12"/>
        <end position="33"/>
    </location>
</feature>
<evidence type="ECO:0000256" key="13">
    <source>
        <dbReference type="RuleBase" id="RU364061"/>
    </source>
</evidence>
<evidence type="ECO:0000256" key="7">
    <source>
        <dbReference type="ARBA" id="ARBA00022989"/>
    </source>
</evidence>
<gene>
    <name evidence="16" type="primary">LOC110299166</name>
</gene>
<feature type="transmembrane region" description="Helical" evidence="13">
    <location>
        <begin position="53"/>
        <end position="74"/>
    </location>
</feature>
<evidence type="ECO:0000256" key="4">
    <source>
        <dbReference type="ARBA" id="ARBA00022475"/>
    </source>
</evidence>
<organism evidence="15 16">
    <name type="scientific">Mus caroli</name>
    <name type="common">Ryukyu mouse</name>
    <name type="synonym">Ricefield mouse</name>
    <dbReference type="NCBI Taxonomy" id="10089"/>
    <lineage>
        <taxon>Eukaryota</taxon>
        <taxon>Metazoa</taxon>
        <taxon>Chordata</taxon>
        <taxon>Craniata</taxon>
        <taxon>Vertebrata</taxon>
        <taxon>Euteleostomi</taxon>
        <taxon>Mammalia</taxon>
        <taxon>Eutheria</taxon>
        <taxon>Euarchontoglires</taxon>
        <taxon>Glires</taxon>
        <taxon>Rodentia</taxon>
        <taxon>Myomorpha</taxon>
        <taxon>Muroidea</taxon>
        <taxon>Muridae</taxon>
        <taxon>Murinae</taxon>
        <taxon>Mus</taxon>
        <taxon>Mus</taxon>
    </lineage>
</organism>
<dbReference type="AlphaFoldDB" id="A0A6P5Q401"/>
<keyword evidence="6 13" id="KW-0812">Transmembrane</keyword>
<accession>A0A6P5Q401</accession>
<evidence type="ECO:0000256" key="6">
    <source>
        <dbReference type="ARBA" id="ARBA00022692"/>
    </source>
</evidence>
<feature type="domain" description="G-protein coupled receptors family 1 profile" evidence="14">
    <location>
        <begin position="27"/>
        <end position="290"/>
    </location>
</feature>
<evidence type="ECO:0000256" key="11">
    <source>
        <dbReference type="ARBA" id="ARBA00023180"/>
    </source>
</evidence>